<reference evidence="9 10" key="1">
    <citation type="submission" date="2020-04" db="EMBL/GenBank/DDBJ databases">
        <title>MicrobeNet Type strains.</title>
        <authorList>
            <person name="Nicholson A.C."/>
        </authorList>
    </citation>
    <scope>NUCLEOTIDE SEQUENCE [LARGE SCALE GENOMIC DNA]</scope>
    <source>
        <strain evidence="9 10">CCUG 69612</strain>
    </source>
</reference>
<comment type="pathway">
    <text evidence="1">Purine metabolism; ppGpp biosynthesis; ppGpp from GTP: step 1/2.</text>
</comment>
<keyword evidence="9" id="KW-0378">Hydrolase</keyword>
<dbReference type="GO" id="GO:0008728">
    <property type="term" value="F:GTP diphosphokinase activity"/>
    <property type="evidence" value="ECO:0007669"/>
    <property type="project" value="UniProtKB-EC"/>
</dbReference>
<dbReference type="Gene3D" id="3.30.460.10">
    <property type="entry name" value="Beta Polymerase, domain 2"/>
    <property type="match status" value="1"/>
</dbReference>
<dbReference type="CDD" id="cd05399">
    <property type="entry name" value="NT_Rel-Spo_like"/>
    <property type="match status" value="1"/>
</dbReference>
<dbReference type="PROSITE" id="PS51831">
    <property type="entry name" value="HD"/>
    <property type="match status" value="1"/>
</dbReference>
<name>A0A7X6S0I9_9STRE</name>
<dbReference type="SMART" id="SM00954">
    <property type="entry name" value="RelA_SpoT"/>
    <property type="match status" value="1"/>
</dbReference>
<dbReference type="CDD" id="cd04876">
    <property type="entry name" value="ACT_RelA-SpoT"/>
    <property type="match status" value="1"/>
</dbReference>
<sequence>MPKEINLTGEEVVALVAQYLTKEDVTFVSRALDYAVASHEGQFRKSGEPYIIHPIQVAGILAGLHLDAVTVACGFLHDVVEDTEVTLDDLERDFGSDVRLIVDGVTKLGKVEYKSHEEQLAENHRKMLIAMSQDMRVILVKLADRLHNMRTIKHLRKDKQERISRETMEIYAPLAHRLGISSVKWELEDMSFRYLNEDEFYRISRLMKEKRREREALVDGVVEKISTYTEERHLKGQINGRPKHIYSIYRKMHDKHKRFDELYDLIAIRCIMNTPSDVYAMLGYIHELWRPMPGRFKDYIANPKANGYQSIHTTVYGPKGPIEFQIRTQEMHEVAEYGVAAHWAYKKGITGKVEQKETALGMSWIANMLELQADSDDAQGFVSSVKEDIFTERIYVFTPNGDVRELPKDSGPIDFAYDIHTNVGEKATGAKVNGRMVPLTTKLKTGDQVEIITSSNSFGPSRDWITIVKTHKARNKIRQFFKNQDKELSIVKGREMLQEVLQENGYVANKYLDRKHMEEALQKTGYKTEEAIFAAIGFGEISAISVFNRLTEKERREAERAKAKAVADELVKGGEVKQEHKHKDNLKVKHEGGVIIQGASGLMMRIAKCCSPVPGDEIVGYITKGRGVAIHRTDCMNLKSQENYEQRLIDVEWEESNSNKEYLAEVDIYGLNRSGLLNDVLKVLTNSNHNISSVNAQPTKDMKFANIHISFFISNLSSLTTIVDKIKSVPEVYSVKRTNG</sequence>
<evidence type="ECO:0000313" key="10">
    <source>
        <dbReference type="Proteomes" id="UP000522720"/>
    </source>
</evidence>
<dbReference type="PROSITE" id="PS51671">
    <property type="entry name" value="ACT"/>
    <property type="match status" value="1"/>
</dbReference>
<dbReference type="SUPFAM" id="SSF81301">
    <property type="entry name" value="Nucleotidyltransferase"/>
    <property type="match status" value="1"/>
</dbReference>
<evidence type="ECO:0000256" key="1">
    <source>
        <dbReference type="ARBA" id="ARBA00004976"/>
    </source>
</evidence>
<dbReference type="PANTHER" id="PTHR21262:SF31">
    <property type="entry name" value="GTP PYROPHOSPHOKINASE"/>
    <property type="match status" value="1"/>
</dbReference>
<dbReference type="InterPro" id="IPR006674">
    <property type="entry name" value="HD_domain"/>
</dbReference>
<dbReference type="Pfam" id="PF19296">
    <property type="entry name" value="RelA_AH_RIS"/>
    <property type="match status" value="1"/>
</dbReference>
<dbReference type="InterPro" id="IPR043519">
    <property type="entry name" value="NT_sf"/>
</dbReference>
<comment type="catalytic activity">
    <reaction evidence="4">
        <text>GTP + ATP = guanosine 3'-diphosphate 5'-triphosphate + AMP</text>
        <dbReference type="Rhea" id="RHEA:22088"/>
        <dbReference type="ChEBI" id="CHEBI:30616"/>
        <dbReference type="ChEBI" id="CHEBI:37565"/>
        <dbReference type="ChEBI" id="CHEBI:142410"/>
        <dbReference type="ChEBI" id="CHEBI:456215"/>
        <dbReference type="EC" id="2.7.6.5"/>
    </reaction>
</comment>
<dbReference type="CDD" id="cd00077">
    <property type="entry name" value="HDc"/>
    <property type="match status" value="1"/>
</dbReference>
<dbReference type="InterPro" id="IPR045600">
    <property type="entry name" value="RelA/SpoT_AH_RIS"/>
</dbReference>
<dbReference type="SUPFAM" id="SSF81271">
    <property type="entry name" value="TGS-like"/>
    <property type="match status" value="1"/>
</dbReference>
<dbReference type="CDD" id="cd01668">
    <property type="entry name" value="TGS_RSH"/>
    <property type="match status" value="1"/>
</dbReference>
<dbReference type="SMART" id="SM00471">
    <property type="entry name" value="HDc"/>
    <property type="match status" value="1"/>
</dbReference>
<dbReference type="InterPro" id="IPR002912">
    <property type="entry name" value="ACT_dom"/>
</dbReference>
<dbReference type="InterPro" id="IPR012676">
    <property type="entry name" value="TGS-like"/>
</dbReference>
<evidence type="ECO:0000256" key="5">
    <source>
        <dbReference type="RuleBase" id="RU003847"/>
    </source>
</evidence>
<dbReference type="Pfam" id="PF04607">
    <property type="entry name" value="RelA_SpoT"/>
    <property type="match status" value="1"/>
</dbReference>
<proteinExistence type="inferred from homology"/>
<dbReference type="InterPro" id="IPR045865">
    <property type="entry name" value="ACT-like_dom_sf"/>
</dbReference>
<dbReference type="InterPro" id="IPR033655">
    <property type="entry name" value="TGS_RelA/SpoT"/>
</dbReference>
<dbReference type="FunFam" id="3.30.460.10:FF:000001">
    <property type="entry name" value="GTP pyrophosphokinase RelA"/>
    <property type="match status" value="1"/>
</dbReference>
<dbReference type="UniPathway" id="UPA00908">
    <property type="reaction ID" value="UER00884"/>
</dbReference>
<evidence type="ECO:0000259" key="7">
    <source>
        <dbReference type="PROSITE" id="PS51831"/>
    </source>
</evidence>
<comment type="similarity">
    <text evidence="5">Belongs to the relA/spoT family.</text>
</comment>
<dbReference type="Gene3D" id="1.10.3210.10">
    <property type="entry name" value="Hypothetical protein af1432"/>
    <property type="match status" value="1"/>
</dbReference>
<dbReference type="InterPro" id="IPR004811">
    <property type="entry name" value="RelA/Spo_fam"/>
</dbReference>
<keyword evidence="10" id="KW-1185">Reference proteome</keyword>
<dbReference type="EC" id="2.7.6.5" evidence="2"/>
<dbReference type="Gene3D" id="3.10.20.30">
    <property type="match status" value="1"/>
</dbReference>
<comment type="function">
    <text evidence="5">In eubacteria ppGpp (guanosine 3'-diphosphate 5'-diphosphate) is a mediator of the stringent response that coordinates a variety of cellular activities in response to changes in nutritional abundance.</text>
</comment>
<protein>
    <recommendedName>
        <fullName evidence="2">GTP diphosphokinase</fullName>
        <ecNumber evidence="2">2.7.6.5</ecNumber>
    </recommendedName>
</protein>
<dbReference type="Gene3D" id="3.30.70.260">
    <property type="match status" value="1"/>
</dbReference>
<organism evidence="9 10">
    <name type="scientific">Streptococcus ovuberis</name>
    <dbReference type="NCBI Taxonomy" id="1936207"/>
    <lineage>
        <taxon>Bacteria</taxon>
        <taxon>Bacillati</taxon>
        <taxon>Bacillota</taxon>
        <taxon>Bacilli</taxon>
        <taxon>Lactobacillales</taxon>
        <taxon>Streptococcaceae</taxon>
        <taxon>Streptococcus</taxon>
    </lineage>
</organism>
<keyword evidence="3" id="KW-0547">Nucleotide-binding</keyword>
<evidence type="ECO:0000259" key="8">
    <source>
        <dbReference type="PROSITE" id="PS51880"/>
    </source>
</evidence>
<feature type="domain" description="TGS" evidence="8">
    <location>
        <begin position="392"/>
        <end position="453"/>
    </location>
</feature>
<keyword evidence="3" id="KW-0342">GTP-binding</keyword>
<dbReference type="GO" id="GO:0016787">
    <property type="term" value="F:hydrolase activity"/>
    <property type="evidence" value="ECO:0007669"/>
    <property type="project" value="UniProtKB-KW"/>
</dbReference>
<dbReference type="InterPro" id="IPR012675">
    <property type="entry name" value="Beta-grasp_dom_sf"/>
</dbReference>
<dbReference type="Pfam" id="PF02824">
    <property type="entry name" value="TGS"/>
    <property type="match status" value="1"/>
</dbReference>
<dbReference type="EMBL" id="JAAXPR010000006">
    <property type="protein sequence ID" value="NKZ20164.1"/>
    <property type="molecule type" value="Genomic_DNA"/>
</dbReference>
<accession>A0A7X6S0I9</accession>
<feature type="domain" description="HD" evidence="7">
    <location>
        <begin position="50"/>
        <end position="149"/>
    </location>
</feature>
<gene>
    <name evidence="9" type="ORF">HF992_04795</name>
</gene>
<dbReference type="SUPFAM" id="SSF109604">
    <property type="entry name" value="HD-domain/PDEase-like"/>
    <property type="match status" value="1"/>
</dbReference>
<dbReference type="PANTHER" id="PTHR21262">
    <property type="entry name" value="GUANOSINE-3',5'-BIS DIPHOSPHATE 3'-PYROPHOSPHOHYDROLASE"/>
    <property type="match status" value="1"/>
</dbReference>
<dbReference type="Pfam" id="PF13328">
    <property type="entry name" value="HD_4"/>
    <property type="match status" value="1"/>
</dbReference>
<dbReference type="NCBIfam" id="TIGR00691">
    <property type="entry name" value="spoT_relA"/>
    <property type="match status" value="1"/>
</dbReference>
<dbReference type="GO" id="GO:0005886">
    <property type="term" value="C:plasma membrane"/>
    <property type="evidence" value="ECO:0007669"/>
    <property type="project" value="TreeGrafter"/>
</dbReference>
<evidence type="ECO:0000313" key="9">
    <source>
        <dbReference type="EMBL" id="NKZ20164.1"/>
    </source>
</evidence>
<dbReference type="GO" id="GO:0015970">
    <property type="term" value="P:guanosine tetraphosphate biosynthetic process"/>
    <property type="evidence" value="ECO:0007669"/>
    <property type="project" value="UniProtKB-UniPathway"/>
</dbReference>
<evidence type="ECO:0000256" key="2">
    <source>
        <dbReference type="ARBA" id="ARBA00013251"/>
    </source>
</evidence>
<dbReference type="InterPro" id="IPR003607">
    <property type="entry name" value="HD/PDEase_dom"/>
</dbReference>
<dbReference type="FunFam" id="3.10.20.30:FF:000002">
    <property type="entry name" value="GTP pyrophosphokinase (RelA/SpoT)"/>
    <property type="match status" value="1"/>
</dbReference>
<evidence type="ECO:0000256" key="3">
    <source>
        <dbReference type="ARBA" id="ARBA00023134"/>
    </source>
</evidence>
<dbReference type="Pfam" id="PF13291">
    <property type="entry name" value="ACT_4"/>
    <property type="match status" value="1"/>
</dbReference>
<dbReference type="InterPro" id="IPR007685">
    <property type="entry name" value="RelA_SpoT"/>
</dbReference>
<dbReference type="InterPro" id="IPR004095">
    <property type="entry name" value="TGS"/>
</dbReference>
<comment type="caution">
    <text evidence="9">The sequence shown here is derived from an EMBL/GenBank/DDBJ whole genome shotgun (WGS) entry which is preliminary data.</text>
</comment>
<dbReference type="GO" id="GO:0005525">
    <property type="term" value="F:GTP binding"/>
    <property type="evidence" value="ECO:0007669"/>
    <property type="project" value="UniProtKB-KW"/>
</dbReference>
<dbReference type="RefSeq" id="WP_168548923.1">
    <property type="nucleotide sequence ID" value="NZ_JAAXPR010000006.1"/>
</dbReference>
<dbReference type="PROSITE" id="PS51880">
    <property type="entry name" value="TGS"/>
    <property type="match status" value="1"/>
</dbReference>
<dbReference type="AlphaFoldDB" id="A0A7X6S0I9"/>
<dbReference type="SUPFAM" id="SSF55021">
    <property type="entry name" value="ACT-like"/>
    <property type="match status" value="1"/>
</dbReference>
<feature type="domain" description="ACT" evidence="6">
    <location>
        <begin position="665"/>
        <end position="740"/>
    </location>
</feature>
<evidence type="ECO:0000256" key="4">
    <source>
        <dbReference type="ARBA" id="ARBA00048244"/>
    </source>
</evidence>
<dbReference type="Proteomes" id="UP000522720">
    <property type="component" value="Unassembled WGS sequence"/>
</dbReference>
<dbReference type="FunFam" id="1.10.3210.10:FF:000001">
    <property type="entry name" value="GTP pyrophosphokinase RelA"/>
    <property type="match status" value="1"/>
</dbReference>
<evidence type="ECO:0000259" key="6">
    <source>
        <dbReference type="PROSITE" id="PS51671"/>
    </source>
</evidence>